<keyword evidence="1" id="KW-1133">Transmembrane helix</keyword>
<evidence type="ECO:0000313" key="3">
    <source>
        <dbReference type="Proteomes" id="UP000291334"/>
    </source>
</evidence>
<evidence type="ECO:0000256" key="1">
    <source>
        <dbReference type="SAM" id="Phobius"/>
    </source>
</evidence>
<gene>
    <name evidence="2" type="ORF">DNK34_03800</name>
</gene>
<accession>A0ABY1ZDP8</accession>
<evidence type="ECO:0000313" key="2">
    <source>
        <dbReference type="EMBL" id="TBV09061.1"/>
    </source>
</evidence>
<comment type="caution">
    <text evidence="2">The sequence shown here is derived from an EMBL/GenBank/DDBJ whole genome shotgun (WGS) entry which is preliminary data.</text>
</comment>
<protein>
    <submittedName>
        <fullName evidence="2">Uncharacterized protein</fullName>
    </submittedName>
</protein>
<keyword evidence="1" id="KW-0812">Transmembrane</keyword>
<sequence>MRQLNNQHGITLVSLMVGTVLSMLTILAMLALYKNLIQVAVVATKDANHDGQLASALLVAQLELQSAGFGMDGTVADAFYLPTAKPALLWRYRTNPDNPASSWCMGLLDRPSSGGSRTLTLLKKSNCNDALSARSLADDTATLKASWQDDGVIDLATLMPTTTGPLLAFEKNDAVACSTFSSSDGALHPLITLKAMSSSALASSATSTPVQPISYRVCLSNLVSTSP</sequence>
<name>A0ABY1ZDP8_9GAMM</name>
<organism evidence="2 3">
    <name type="scientific">Phytopseudomonas dryadis</name>
    <dbReference type="NCBI Taxonomy" id="2487520"/>
    <lineage>
        <taxon>Bacteria</taxon>
        <taxon>Pseudomonadati</taxon>
        <taxon>Pseudomonadota</taxon>
        <taxon>Gammaproteobacteria</taxon>
        <taxon>Pseudomonadales</taxon>
        <taxon>Pseudomonadaceae</taxon>
        <taxon>Phytopseudomonas</taxon>
    </lineage>
</organism>
<dbReference type="Proteomes" id="UP000291334">
    <property type="component" value="Unassembled WGS sequence"/>
</dbReference>
<keyword evidence="1" id="KW-0472">Membrane</keyword>
<dbReference type="RefSeq" id="WP_131175006.1">
    <property type="nucleotide sequence ID" value="NZ_QJUM01000003.1"/>
</dbReference>
<feature type="transmembrane region" description="Helical" evidence="1">
    <location>
        <begin position="12"/>
        <end position="33"/>
    </location>
</feature>
<dbReference type="EMBL" id="QJUM01000003">
    <property type="protein sequence ID" value="TBV09061.1"/>
    <property type="molecule type" value="Genomic_DNA"/>
</dbReference>
<keyword evidence="3" id="KW-1185">Reference proteome</keyword>
<proteinExistence type="predicted"/>
<reference evidence="2 3" key="1">
    <citation type="submission" date="2018-06" db="EMBL/GenBank/DDBJ databases">
        <title>Three novel Pseudomonas species isolated from symptomatic oak.</title>
        <authorList>
            <person name="Bueno-Gonzalez V."/>
            <person name="Brady C."/>
        </authorList>
    </citation>
    <scope>NUCLEOTIDE SEQUENCE [LARGE SCALE GENOMIC DNA]</scope>
    <source>
        <strain evidence="2 3">P26B</strain>
    </source>
</reference>